<evidence type="ECO:0000256" key="1">
    <source>
        <dbReference type="SAM" id="Phobius"/>
    </source>
</evidence>
<keyword evidence="1" id="KW-0472">Membrane</keyword>
<evidence type="ECO:0000313" key="2">
    <source>
        <dbReference type="EMBL" id="EFV12119.2"/>
    </source>
</evidence>
<name>E5XU56_SEGRC</name>
<accession>E5XU56</accession>
<dbReference type="InterPro" id="IPR000801">
    <property type="entry name" value="Esterase-like"/>
</dbReference>
<dbReference type="Gene3D" id="3.40.50.1820">
    <property type="entry name" value="alpha/beta hydrolase"/>
    <property type="match status" value="1"/>
</dbReference>
<dbReference type="HOGENOM" id="CLU_026624_3_1_11"/>
<feature type="transmembrane region" description="Helical" evidence="1">
    <location>
        <begin position="20"/>
        <end position="41"/>
    </location>
</feature>
<dbReference type="AlphaFoldDB" id="E5XU56"/>
<reference evidence="2 3" key="1">
    <citation type="journal article" date="2011" name="Stand. Genomic Sci.">
        <title>High quality draft genome sequence of Segniliparus rugosus CDC 945(T)= (ATCC BAA-974(T)).</title>
        <authorList>
            <person name="Earl A.M."/>
            <person name="Desjardins C.A."/>
            <person name="Fitzgerald M.G."/>
            <person name="Arachchi H.M."/>
            <person name="Zeng Q."/>
            <person name="Mehta T."/>
            <person name="Griggs A."/>
            <person name="Birren B.W."/>
            <person name="Toney N.C."/>
            <person name="Carr J."/>
            <person name="Posey J."/>
            <person name="Butler W.R."/>
        </authorList>
    </citation>
    <scope>NUCLEOTIDE SEQUENCE [LARGE SCALE GENOMIC DNA]</scope>
    <source>
        <strain evidence="3">ATCC BAA-974 / DSM 45345 / CCUG 50838 / CIP 108380 / JCM 13579 / CDC 945</strain>
    </source>
</reference>
<dbReference type="STRING" id="679197.HMPREF9336_03028"/>
<evidence type="ECO:0008006" key="4">
    <source>
        <dbReference type="Google" id="ProtNLM"/>
    </source>
</evidence>
<organism evidence="2 3">
    <name type="scientific">Segniliparus rugosus (strain ATCC BAA-974 / DSM 45345 / CCUG 50838 / CIP 108380 / JCM 13579 / CDC 945)</name>
    <dbReference type="NCBI Taxonomy" id="679197"/>
    <lineage>
        <taxon>Bacteria</taxon>
        <taxon>Bacillati</taxon>
        <taxon>Actinomycetota</taxon>
        <taxon>Actinomycetes</taxon>
        <taxon>Mycobacteriales</taxon>
        <taxon>Segniliparaceae</taxon>
        <taxon>Segniliparus</taxon>
    </lineage>
</organism>
<dbReference type="EMBL" id="ACZI02000001">
    <property type="protein sequence ID" value="EFV12119.2"/>
    <property type="molecule type" value="Genomic_DNA"/>
</dbReference>
<dbReference type="InterPro" id="IPR029058">
    <property type="entry name" value="AB_hydrolase_fold"/>
</dbReference>
<proteinExistence type="predicted"/>
<evidence type="ECO:0000313" key="3">
    <source>
        <dbReference type="Proteomes" id="UP000004816"/>
    </source>
</evidence>
<dbReference type="Pfam" id="PF00756">
    <property type="entry name" value="Esterase"/>
    <property type="match status" value="1"/>
</dbReference>
<sequence length="329" mass="35732">MPAVEQVDRLRLRWSRLAEAVPRTGPALIALAALVLGAVVLPQCFPARARADVVEYMVPTPEMPDVKVRIWRAAGGGKKSLILLDDLRASPERSGWEQNTDAENIALGGINIVEPVGGQASFYTDWDSRSNLNGQPYRYLWETFLAVTLPKFLASIGLDSRHNAIAGASMGGGAALILAANHRELFAFAGSFSGFVNVSAPGARESIRVVMLGDGGYNSDSMWGPPWSPRWMQNDATVRAEDLRGLPMYISAGGGGTTSFDAANPGLDTLNAQMLEGMANSEARALQRRFGELDIRATFDFTEEGTHTWPYWKAELWKALPKIRLALGV</sequence>
<gene>
    <name evidence="2" type="ORF">HMPREF9336_03028</name>
</gene>
<dbReference type="eggNOG" id="COG0627">
    <property type="taxonomic scope" value="Bacteria"/>
</dbReference>
<dbReference type="SUPFAM" id="SSF53474">
    <property type="entry name" value="alpha/beta-Hydrolases"/>
    <property type="match status" value="1"/>
</dbReference>
<protein>
    <recommendedName>
        <fullName evidence="4">Esterase</fullName>
    </recommendedName>
</protein>
<comment type="caution">
    <text evidence="2">The sequence shown here is derived from an EMBL/GenBank/DDBJ whole genome shotgun (WGS) entry which is preliminary data.</text>
</comment>
<keyword evidence="3" id="KW-1185">Reference proteome</keyword>
<keyword evidence="1" id="KW-0812">Transmembrane</keyword>
<dbReference type="Proteomes" id="UP000004816">
    <property type="component" value="Unassembled WGS sequence"/>
</dbReference>
<keyword evidence="1" id="KW-1133">Transmembrane helix</keyword>